<dbReference type="Gene3D" id="3.40.50.12780">
    <property type="entry name" value="N-terminal domain of ligase-like"/>
    <property type="match status" value="1"/>
</dbReference>
<dbReference type="PANTHER" id="PTHR43201">
    <property type="entry name" value="ACYL-COA SYNTHETASE"/>
    <property type="match status" value="1"/>
</dbReference>
<comment type="similarity">
    <text evidence="1">Belongs to the ATP-dependent AMP-binding enzyme family.</text>
</comment>
<evidence type="ECO:0000256" key="1">
    <source>
        <dbReference type="ARBA" id="ARBA00006432"/>
    </source>
</evidence>
<protein>
    <submittedName>
        <fullName evidence="6">Long-chain-fatty-acid--CoA ligase</fullName>
        <ecNumber evidence="6">6.2.1.3</ecNumber>
    </submittedName>
</protein>
<evidence type="ECO:0000259" key="4">
    <source>
        <dbReference type="Pfam" id="PF00501"/>
    </source>
</evidence>
<evidence type="ECO:0000313" key="6">
    <source>
        <dbReference type="EMBL" id="SPJ28801.1"/>
    </source>
</evidence>
<dbReference type="InterPro" id="IPR042099">
    <property type="entry name" value="ANL_N_sf"/>
</dbReference>
<reference evidence="7" key="1">
    <citation type="submission" date="2018-03" db="EMBL/GenBank/DDBJ databases">
        <authorList>
            <person name="Rodrigo-Torres L."/>
            <person name="Arahal R. D."/>
            <person name="Lucena T."/>
        </authorList>
    </citation>
    <scope>NUCLEOTIDE SEQUENCE [LARGE SCALE GENOMIC DNA]</scope>
    <source>
        <strain evidence="7">CECT 7615</strain>
    </source>
</reference>
<gene>
    <name evidence="6" type="primary">lcfB_5</name>
    <name evidence="6" type="ORF">TRM7615_02309</name>
</gene>
<dbReference type="Gene3D" id="3.30.300.30">
    <property type="match status" value="1"/>
</dbReference>
<dbReference type="PANTHER" id="PTHR43201:SF5">
    <property type="entry name" value="MEDIUM-CHAIN ACYL-COA LIGASE ACSF2, MITOCHONDRIAL"/>
    <property type="match status" value="1"/>
</dbReference>
<dbReference type="OrthoDB" id="6187882at2"/>
<dbReference type="EC" id="6.2.1.3" evidence="6"/>
<proteinExistence type="inferred from homology"/>
<sequence>MTGLTYEEAVKHILNTEAIFETTTAQVAGVNFRVFKNIPTDLRALLQASREPQDDGKAEYLVFQNQRYSYDAFCNDINKMTHVLQDRFGIKPRDRVAVAMSNCPELLILMMAISSIGATCVFLNAWWTTEELRYALQDTDAKVVFADDTRSKRLQPLQDELELTLIGTGHAQPHPSFDDLMQVETRTEWPTVDIDPDSDFAIMYSSGTTSDPKGVALTHRGAVNAVFTWLVQAAIAPLINPPDDPNAEKPRPVTMITTPLFHVTATHPGFLLSLPAGAKVVLMDKWDADTAVNLIESEGVTRFVGVPTQSADIQLAAQKNGKRLETLAQVVAGGAKRPAAQVGDLAQAFPLAEIATGWGMTETNAIGIGLSGADYVAQPGAAGRLFPPLQEMLFLDDDGQPVAQGEVGEMTVKSPCNMRCYINKLDETSQAMQDGWFKTGDLGYIDSDGIITIVDRKKNIIIRGGENIACLDVEGALHQHPAILESCAFPVPHERLGEVVGAAVQTRSGMTITLEDLSEFLSTRIARFKTPEHLWIQTTPLPRGATDKIDRRALRSQCIAELGLNT</sequence>
<dbReference type="Proteomes" id="UP000244898">
    <property type="component" value="Unassembled WGS sequence"/>
</dbReference>
<dbReference type="Pfam" id="PF00501">
    <property type="entry name" value="AMP-binding"/>
    <property type="match status" value="1"/>
</dbReference>
<dbReference type="InterPro" id="IPR025110">
    <property type="entry name" value="AMP-bd_C"/>
</dbReference>
<dbReference type="GO" id="GO:0031956">
    <property type="term" value="F:medium-chain fatty acid-CoA ligase activity"/>
    <property type="evidence" value="ECO:0007669"/>
    <property type="project" value="TreeGrafter"/>
</dbReference>
<dbReference type="InterPro" id="IPR000873">
    <property type="entry name" value="AMP-dep_synth/lig_dom"/>
</dbReference>
<dbReference type="GO" id="GO:0004467">
    <property type="term" value="F:long-chain fatty acid-CoA ligase activity"/>
    <property type="evidence" value="ECO:0007669"/>
    <property type="project" value="UniProtKB-EC"/>
</dbReference>
<dbReference type="EMBL" id="ONZG01000005">
    <property type="protein sequence ID" value="SPJ28801.1"/>
    <property type="molecule type" value="Genomic_DNA"/>
</dbReference>
<dbReference type="InterPro" id="IPR045851">
    <property type="entry name" value="AMP-bd_C_sf"/>
</dbReference>
<keyword evidence="3" id="KW-0812">Transmembrane</keyword>
<feature type="domain" description="AMP-dependent synthetase/ligase" evidence="4">
    <location>
        <begin position="55"/>
        <end position="421"/>
    </location>
</feature>
<dbReference type="InterPro" id="IPR020845">
    <property type="entry name" value="AMP-binding_CS"/>
</dbReference>
<feature type="domain" description="AMP-binding enzyme C-terminal" evidence="5">
    <location>
        <begin position="473"/>
        <end position="546"/>
    </location>
</feature>
<dbReference type="Pfam" id="PF13193">
    <property type="entry name" value="AMP-binding_C"/>
    <property type="match status" value="1"/>
</dbReference>
<keyword evidence="3" id="KW-0472">Membrane</keyword>
<feature type="transmembrane region" description="Helical" evidence="3">
    <location>
        <begin position="106"/>
        <end position="127"/>
    </location>
</feature>
<organism evidence="6 7">
    <name type="scientific">Falsiruegeria mediterranea M17</name>
    <dbReference type="NCBI Taxonomy" id="1200281"/>
    <lineage>
        <taxon>Bacteria</taxon>
        <taxon>Pseudomonadati</taxon>
        <taxon>Pseudomonadota</taxon>
        <taxon>Alphaproteobacteria</taxon>
        <taxon>Rhodobacterales</taxon>
        <taxon>Roseobacteraceae</taxon>
        <taxon>Falsiruegeria</taxon>
    </lineage>
</organism>
<accession>A0A2R8C8P8</accession>
<dbReference type="SUPFAM" id="SSF56801">
    <property type="entry name" value="Acetyl-CoA synthetase-like"/>
    <property type="match status" value="1"/>
</dbReference>
<evidence type="ECO:0000256" key="2">
    <source>
        <dbReference type="ARBA" id="ARBA00022598"/>
    </source>
</evidence>
<dbReference type="PROSITE" id="PS00455">
    <property type="entry name" value="AMP_BINDING"/>
    <property type="match status" value="1"/>
</dbReference>
<name>A0A2R8C8P8_9RHOB</name>
<evidence type="ECO:0000313" key="7">
    <source>
        <dbReference type="Proteomes" id="UP000244898"/>
    </source>
</evidence>
<dbReference type="RefSeq" id="WP_108787569.1">
    <property type="nucleotide sequence ID" value="NZ_ONZG01000005.1"/>
</dbReference>
<keyword evidence="2 6" id="KW-0436">Ligase</keyword>
<evidence type="ECO:0000256" key="3">
    <source>
        <dbReference type="SAM" id="Phobius"/>
    </source>
</evidence>
<evidence type="ECO:0000259" key="5">
    <source>
        <dbReference type="Pfam" id="PF13193"/>
    </source>
</evidence>
<keyword evidence="7" id="KW-1185">Reference proteome</keyword>
<dbReference type="AlphaFoldDB" id="A0A2R8C8P8"/>
<keyword evidence="3" id="KW-1133">Transmembrane helix</keyword>